<dbReference type="Proteomes" id="UP000199607">
    <property type="component" value="Unassembled WGS sequence"/>
</dbReference>
<dbReference type="RefSeq" id="WP_089864360.1">
    <property type="nucleotide sequence ID" value="NZ_FOTC01000001.1"/>
</dbReference>
<keyword evidence="1" id="KW-0812">Transmembrane</keyword>
<dbReference type="EMBL" id="FOTC01000001">
    <property type="protein sequence ID" value="SFK59800.1"/>
    <property type="molecule type" value="Genomic_DNA"/>
</dbReference>
<feature type="transmembrane region" description="Helical" evidence="1">
    <location>
        <begin position="36"/>
        <end position="58"/>
    </location>
</feature>
<sequence>MVTVTEFIVQLLTSVAELIQIFLFDVVIAGGDPLQIVAFVSGSIFIGVASLYFTYLLLGAVAELFGGLFSFETGQPPQQE</sequence>
<protein>
    <submittedName>
        <fullName evidence="2">Uncharacterized protein</fullName>
    </submittedName>
</protein>
<feature type="transmembrane region" description="Helical" evidence="1">
    <location>
        <begin position="7"/>
        <end position="30"/>
    </location>
</feature>
<gene>
    <name evidence="2" type="ORF">SAMN04487950_0101</name>
</gene>
<proteinExistence type="predicted"/>
<dbReference type="Pfam" id="PF26067">
    <property type="entry name" value="DUF8024"/>
    <property type="match status" value="1"/>
</dbReference>
<keyword evidence="1" id="KW-0472">Membrane</keyword>
<organism evidence="2 3">
    <name type="scientific">Halogranum rubrum</name>
    <dbReference type="NCBI Taxonomy" id="553466"/>
    <lineage>
        <taxon>Archaea</taxon>
        <taxon>Methanobacteriati</taxon>
        <taxon>Methanobacteriota</taxon>
        <taxon>Stenosarchaea group</taxon>
        <taxon>Halobacteria</taxon>
        <taxon>Halobacteriales</taxon>
        <taxon>Haloferacaceae</taxon>
    </lineage>
</organism>
<keyword evidence="3" id="KW-1185">Reference proteome</keyword>
<dbReference type="STRING" id="553466.SAMN04487950_0101"/>
<dbReference type="InterPro" id="IPR058337">
    <property type="entry name" value="DUF8024"/>
</dbReference>
<dbReference type="AlphaFoldDB" id="A0A1I4AU85"/>
<accession>A0A1I4AU85</accession>
<reference evidence="3" key="1">
    <citation type="submission" date="2016-10" db="EMBL/GenBank/DDBJ databases">
        <authorList>
            <person name="Varghese N."/>
            <person name="Submissions S."/>
        </authorList>
    </citation>
    <scope>NUCLEOTIDE SEQUENCE [LARGE SCALE GENOMIC DNA]</scope>
    <source>
        <strain evidence="3">CGMCC 1.7738</strain>
    </source>
</reference>
<evidence type="ECO:0000256" key="1">
    <source>
        <dbReference type="SAM" id="Phobius"/>
    </source>
</evidence>
<evidence type="ECO:0000313" key="2">
    <source>
        <dbReference type="EMBL" id="SFK59800.1"/>
    </source>
</evidence>
<keyword evidence="1" id="KW-1133">Transmembrane helix</keyword>
<evidence type="ECO:0000313" key="3">
    <source>
        <dbReference type="Proteomes" id="UP000199607"/>
    </source>
</evidence>
<name>A0A1I4AU85_9EURY</name>